<organism evidence="2">
    <name type="scientific">Oryza brachyantha</name>
    <name type="common">malo sina</name>
    <dbReference type="NCBI Taxonomy" id="4533"/>
    <lineage>
        <taxon>Eukaryota</taxon>
        <taxon>Viridiplantae</taxon>
        <taxon>Streptophyta</taxon>
        <taxon>Embryophyta</taxon>
        <taxon>Tracheophyta</taxon>
        <taxon>Spermatophyta</taxon>
        <taxon>Magnoliopsida</taxon>
        <taxon>Liliopsida</taxon>
        <taxon>Poales</taxon>
        <taxon>Poaceae</taxon>
        <taxon>BOP clade</taxon>
        <taxon>Oryzoideae</taxon>
        <taxon>Oryzeae</taxon>
        <taxon>Oryzinae</taxon>
        <taxon>Oryza</taxon>
    </lineage>
</organism>
<keyword evidence="1" id="KW-0472">Membrane</keyword>
<keyword evidence="3" id="KW-1185">Reference proteome</keyword>
<keyword evidence="1" id="KW-0812">Transmembrane</keyword>
<proteinExistence type="predicted"/>
<dbReference type="Gramene" id="OB08G18940.1">
    <property type="protein sequence ID" value="OB08G18940.1"/>
    <property type="gene ID" value="OB08G18940"/>
</dbReference>
<evidence type="ECO:0000256" key="1">
    <source>
        <dbReference type="SAM" id="Phobius"/>
    </source>
</evidence>
<dbReference type="Proteomes" id="UP000006038">
    <property type="component" value="Chromosome 8"/>
</dbReference>
<dbReference type="HOGENOM" id="CLU_2985178_0_0_1"/>
<protein>
    <submittedName>
        <fullName evidence="2">Uncharacterized protein</fullName>
    </submittedName>
</protein>
<feature type="transmembrane region" description="Helical" evidence="1">
    <location>
        <begin position="20"/>
        <end position="48"/>
    </location>
</feature>
<evidence type="ECO:0000313" key="2">
    <source>
        <dbReference type="EnsemblPlants" id="OB08G18940.1"/>
    </source>
</evidence>
<dbReference type="EnsemblPlants" id="OB08G18940.1">
    <property type="protein sequence ID" value="OB08G18940.1"/>
    <property type="gene ID" value="OB08G18940"/>
</dbReference>
<reference evidence="2" key="1">
    <citation type="journal article" date="2013" name="Nat. Commun.">
        <title>Whole-genome sequencing of Oryza brachyantha reveals mechanisms underlying Oryza genome evolution.</title>
        <authorList>
            <person name="Chen J."/>
            <person name="Huang Q."/>
            <person name="Gao D."/>
            <person name="Wang J."/>
            <person name="Lang Y."/>
            <person name="Liu T."/>
            <person name="Li B."/>
            <person name="Bai Z."/>
            <person name="Luis Goicoechea J."/>
            <person name="Liang C."/>
            <person name="Chen C."/>
            <person name="Zhang W."/>
            <person name="Sun S."/>
            <person name="Liao Y."/>
            <person name="Zhang X."/>
            <person name="Yang L."/>
            <person name="Song C."/>
            <person name="Wang M."/>
            <person name="Shi J."/>
            <person name="Liu G."/>
            <person name="Liu J."/>
            <person name="Zhou H."/>
            <person name="Zhou W."/>
            <person name="Yu Q."/>
            <person name="An N."/>
            <person name="Chen Y."/>
            <person name="Cai Q."/>
            <person name="Wang B."/>
            <person name="Liu B."/>
            <person name="Min J."/>
            <person name="Huang Y."/>
            <person name="Wu H."/>
            <person name="Li Z."/>
            <person name="Zhang Y."/>
            <person name="Yin Y."/>
            <person name="Song W."/>
            <person name="Jiang J."/>
            <person name="Jackson S.A."/>
            <person name="Wing R.A."/>
            <person name="Wang J."/>
            <person name="Chen M."/>
        </authorList>
    </citation>
    <scope>NUCLEOTIDE SEQUENCE [LARGE SCALE GENOMIC DNA]</scope>
    <source>
        <strain evidence="2">cv. IRGC 101232</strain>
    </source>
</reference>
<dbReference type="AlphaFoldDB" id="J3MS15"/>
<evidence type="ECO:0000313" key="3">
    <source>
        <dbReference type="Proteomes" id="UP000006038"/>
    </source>
</evidence>
<reference evidence="2" key="2">
    <citation type="submission" date="2013-04" db="UniProtKB">
        <authorList>
            <consortium name="EnsemblPlants"/>
        </authorList>
    </citation>
    <scope>IDENTIFICATION</scope>
</reference>
<name>J3MS15_ORYBR</name>
<keyword evidence="1" id="KW-1133">Transmembrane helix</keyword>
<sequence length="58" mass="6028">MPRASRVSVSSLLTCEYSGWSARILVMLYPSAAAAAAAAAATTIATAASRRSRRRALS</sequence>
<accession>J3MS15</accession>